<feature type="compositionally biased region" description="Low complexity" evidence="1">
    <location>
        <begin position="102"/>
        <end position="113"/>
    </location>
</feature>
<evidence type="ECO:0000256" key="1">
    <source>
        <dbReference type="SAM" id="MobiDB-lite"/>
    </source>
</evidence>
<feature type="compositionally biased region" description="Polar residues" evidence="1">
    <location>
        <begin position="425"/>
        <end position="436"/>
    </location>
</feature>
<dbReference type="OrthoDB" id="4758395at2759"/>
<feature type="compositionally biased region" description="Gly residues" evidence="1">
    <location>
        <begin position="188"/>
        <end position="201"/>
    </location>
</feature>
<dbReference type="RefSeq" id="XP_003043538.1">
    <property type="nucleotide sequence ID" value="XM_003043492.1"/>
</dbReference>
<evidence type="ECO:0000313" key="2">
    <source>
        <dbReference type="EMBL" id="EEU37825.1"/>
    </source>
</evidence>
<organism evidence="2 3">
    <name type="scientific">Fusarium vanettenii (strain ATCC MYA-4622 / CBS 123669 / FGSC 9596 / NRRL 45880 / 77-13-4)</name>
    <name type="common">Fusarium solani subsp. pisi</name>
    <dbReference type="NCBI Taxonomy" id="660122"/>
    <lineage>
        <taxon>Eukaryota</taxon>
        <taxon>Fungi</taxon>
        <taxon>Dikarya</taxon>
        <taxon>Ascomycota</taxon>
        <taxon>Pezizomycotina</taxon>
        <taxon>Sordariomycetes</taxon>
        <taxon>Hypocreomycetidae</taxon>
        <taxon>Hypocreales</taxon>
        <taxon>Nectriaceae</taxon>
        <taxon>Fusarium</taxon>
        <taxon>Fusarium solani species complex</taxon>
        <taxon>Fusarium vanettenii</taxon>
    </lineage>
</organism>
<evidence type="ECO:0000313" key="3">
    <source>
        <dbReference type="Proteomes" id="UP000005206"/>
    </source>
</evidence>
<dbReference type="HOGENOM" id="CLU_454983_0_0_1"/>
<accession>C7ZE10</accession>
<keyword evidence="3" id="KW-1185">Reference proteome</keyword>
<name>C7ZE10_FUSV7</name>
<dbReference type="KEGG" id="nhe:NECHADRAFT_88278"/>
<feature type="compositionally biased region" description="Basic and acidic residues" evidence="1">
    <location>
        <begin position="217"/>
        <end position="227"/>
    </location>
</feature>
<dbReference type="OMA" id="CHERTIE"/>
<proteinExistence type="predicted"/>
<feature type="region of interest" description="Disordered" evidence="1">
    <location>
        <begin position="88"/>
        <end position="139"/>
    </location>
</feature>
<dbReference type="EMBL" id="GG698920">
    <property type="protein sequence ID" value="EEU37825.1"/>
    <property type="molecule type" value="Genomic_DNA"/>
</dbReference>
<dbReference type="GeneID" id="9669752"/>
<dbReference type="Proteomes" id="UP000005206">
    <property type="component" value="Chromosome 13"/>
</dbReference>
<feature type="region of interest" description="Disordered" evidence="1">
    <location>
        <begin position="173"/>
        <end position="227"/>
    </location>
</feature>
<dbReference type="VEuPathDB" id="FungiDB:NECHADRAFT_88278"/>
<sequence length="600" mass="66227">MAVVSPLGCFIYSETPSDHFYSLANNYDCEATNYAEPHRDHGLKSDNDLRGLIKAGHCYKPTLERLPIDLKSDDPACLELDLSSADSIRSSQKGVSSDAHGLPLSEPCSSPESEQGRGGQDASLVPRDTRPPRLPRLTEPPLLAAIRQVLSSDPSYAEDVICAVNQFPHDKRSLSIESEPEPSDDPGAGRGTGRGRGGQGAGDKDDRESQDGSGRGDPPRPTRDVNMEKRRRWVCPYALAYPHLRHIPMFRHCWPGNMTEVHLWRDHLAKHHSPIDPNANPPPQADPAQFHMNPEQWEMVYNKIENRGKKRPRDKNEWFSHWKNIFLEVWRIIFPQSQFPSLDEPSSPFHLNSDETTELQRQVKEVLRSLRDARAKRAVESKAIASREDFRPSNAELDDMMSEAINVVLLSTPVAFDATHRLAHTSQTPQTTSAGHTDTVGPHPETALQDVPSETHAYTPTTADGASGFAPVDSNTAQTASTDSFIAPLRLSPNGTRVVIVLRPYDDCNLQTGAQRGKLRLYLPVSFYAKDFSQESLPTPPTPNILANPPPSAMDLDPGISQQPPTGPHGLQGISMQDIQGGPFGPEELAVMDHLGRMGQ</sequence>
<protein>
    <submittedName>
        <fullName evidence="2">Uncharacterized protein</fullName>
    </submittedName>
</protein>
<gene>
    <name evidence="2" type="ORF">NECHADRAFT_88278</name>
</gene>
<reference evidence="2 3" key="1">
    <citation type="journal article" date="2009" name="PLoS Genet.">
        <title>The genome of Nectria haematococca: contribution of supernumerary chromosomes to gene expansion.</title>
        <authorList>
            <person name="Coleman J.J."/>
            <person name="Rounsley S.D."/>
            <person name="Rodriguez-Carres M."/>
            <person name="Kuo A."/>
            <person name="Wasmann C.C."/>
            <person name="Grimwood J."/>
            <person name="Schmutz J."/>
            <person name="Taga M."/>
            <person name="White G.J."/>
            <person name="Zhou S."/>
            <person name="Schwartz D.C."/>
            <person name="Freitag M."/>
            <person name="Ma L.J."/>
            <person name="Danchin E.G."/>
            <person name="Henrissat B."/>
            <person name="Coutinho P.M."/>
            <person name="Nelson D.R."/>
            <person name="Straney D."/>
            <person name="Napoli C.A."/>
            <person name="Barker B.M."/>
            <person name="Gribskov M."/>
            <person name="Rep M."/>
            <person name="Kroken S."/>
            <person name="Molnar I."/>
            <person name="Rensing C."/>
            <person name="Kennell J.C."/>
            <person name="Zamora J."/>
            <person name="Farman M.L."/>
            <person name="Selker E.U."/>
            <person name="Salamov A."/>
            <person name="Shapiro H."/>
            <person name="Pangilinan J."/>
            <person name="Lindquist E."/>
            <person name="Lamers C."/>
            <person name="Grigoriev I.V."/>
            <person name="Geiser D.M."/>
            <person name="Covert S.F."/>
            <person name="Temporini E."/>
            <person name="Vanetten H.D."/>
        </authorList>
    </citation>
    <scope>NUCLEOTIDE SEQUENCE [LARGE SCALE GENOMIC DNA]</scope>
    <source>
        <strain evidence="3">ATCC MYA-4622 / CBS 123669 / FGSC 9596 / NRRL 45880 / 77-13-4</strain>
    </source>
</reference>
<dbReference type="AlphaFoldDB" id="C7ZE10"/>
<feature type="region of interest" description="Disordered" evidence="1">
    <location>
        <begin position="425"/>
        <end position="448"/>
    </location>
</feature>
<dbReference type="eggNOG" id="ENOG502REZA">
    <property type="taxonomic scope" value="Eukaryota"/>
</dbReference>
<dbReference type="InParanoid" id="C7ZE10"/>
<feature type="region of interest" description="Disordered" evidence="1">
    <location>
        <begin position="456"/>
        <end position="475"/>
    </location>
</feature>